<evidence type="ECO:0000313" key="5">
    <source>
        <dbReference type="Proteomes" id="UP000623608"/>
    </source>
</evidence>
<protein>
    <recommendedName>
        <fullName evidence="2">Biotin transporter</fullName>
    </recommendedName>
</protein>
<dbReference type="Proteomes" id="UP000623608">
    <property type="component" value="Unassembled WGS sequence"/>
</dbReference>
<comment type="caution">
    <text evidence="4">The sequence shown here is derived from an EMBL/GenBank/DDBJ whole genome shotgun (WGS) entry which is preliminary data.</text>
</comment>
<evidence type="ECO:0000256" key="1">
    <source>
        <dbReference type="ARBA" id="ARBA00010692"/>
    </source>
</evidence>
<comment type="subcellular location">
    <subcellularLocation>
        <location evidence="2">Cell membrane</location>
        <topology evidence="2">Multi-pass membrane protein</topology>
    </subcellularLocation>
</comment>
<dbReference type="InterPro" id="IPR003784">
    <property type="entry name" value="BioY"/>
</dbReference>
<accession>A0A919NS05</accession>
<proteinExistence type="inferred from homology"/>
<feature type="transmembrane region" description="Helical" evidence="3">
    <location>
        <begin position="26"/>
        <end position="46"/>
    </location>
</feature>
<dbReference type="AlphaFoldDB" id="A0A919NS05"/>
<evidence type="ECO:0000256" key="2">
    <source>
        <dbReference type="PIRNR" id="PIRNR016661"/>
    </source>
</evidence>
<keyword evidence="2" id="KW-1003">Cell membrane</keyword>
<dbReference type="GO" id="GO:0015225">
    <property type="term" value="F:biotin transmembrane transporter activity"/>
    <property type="evidence" value="ECO:0007669"/>
    <property type="project" value="UniProtKB-UniRule"/>
</dbReference>
<evidence type="ECO:0000313" key="4">
    <source>
        <dbReference type="EMBL" id="GIF22919.1"/>
    </source>
</evidence>
<evidence type="ECO:0000256" key="3">
    <source>
        <dbReference type="SAM" id="Phobius"/>
    </source>
</evidence>
<feature type="transmembrane region" description="Helical" evidence="3">
    <location>
        <begin position="99"/>
        <end position="120"/>
    </location>
</feature>
<keyword evidence="2" id="KW-0813">Transport</keyword>
<dbReference type="PANTHER" id="PTHR34295:SF1">
    <property type="entry name" value="BIOTIN TRANSPORTER BIOY"/>
    <property type="match status" value="1"/>
</dbReference>
<comment type="similarity">
    <text evidence="1 2">Belongs to the BioY family.</text>
</comment>
<name>A0A919NS05_9ACTN</name>
<dbReference type="GO" id="GO:0005886">
    <property type="term" value="C:plasma membrane"/>
    <property type="evidence" value="ECO:0007669"/>
    <property type="project" value="UniProtKB-SubCell"/>
</dbReference>
<sequence>MNSVALHAPRFVLGDLLLTRLTRHRATVALVTGGAAVIGLSAQIAVPIPGSPVPVTGQTLAVLLIAAGLGPWRGTAACVAYVVAGLAGVPWFAGGAAGFPGATFGYLLGMVAAGAVVGELARRGADRTPWRVVPTMVLGNAIVYLFGATWLAVSLHLGAATTIRVGVLPFLLGDAVKVAIAAGLLPAAWRFLRRCR</sequence>
<organism evidence="4 5">
    <name type="scientific">Paractinoplanes tereljensis</name>
    <dbReference type="NCBI Taxonomy" id="571912"/>
    <lineage>
        <taxon>Bacteria</taxon>
        <taxon>Bacillati</taxon>
        <taxon>Actinomycetota</taxon>
        <taxon>Actinomycetes</taxon>
        <taxon>Micromonosporales</taxon>
        <taxon>Micromonosporaceae</taxon>
        <taxon>Paractinoplanes</taxon>
    </lineage>
</organism>
<gene>
    <name evidence="4" type="primary">bioY</name>
    <name evidence="4" type="ORF">Ate02nite_56490</name>
</gene>
<dbReference type="Pfam" id="PF02632">
    <property type="entry name" value="BioY"/>
    <property type="match status" value="1"/>
</dbReference>
<dbReference type="PANTHER" id="PTHR34295">
    <property type="entry name" value="BIOTIN TRANSPORTER BIOY"/>
    <property type="match status" value="1"/>
</dbReference>
<keyword evidence="3" id="KW-1133">Transmembrane helix</keyword>
<reference evidence="4" key="1">
    <citation type="submission" date="2021-01" db="EMBL/GenBank/DDBJ databases">
        <title>Whole genome shotgun sequence of Actinoplanes tereljensis NBRC 105297.</title>
        <authorList>
            <person name="Komaki H."/>
            <person name="Tamura T."/>
        </authorList>
    </citation>
    <scope>NUCLEOTIDE SEQUENCE</scope>
    <source>
        <strain evidence="4">NBRC 105297</strain>
    </source>
</reference>
<keyword evidence="2 3" id="KW-0472">Membrane</keyword>
<feature type="transmembrane region" description="Helical" evidence="3">
    <location>
        <begin position="52"/>
        <end position="69"/>
    </location>
</feature>
<dbReference type="EMBL" id="BOMY01000037">
    <property type="protein sequence ID" value="GIF22919.1"/>
    <property type="molecule type" value="Genomic_DNA"/>
</dbReference>
<dbReference type="Gene3D" id="1.10.1760.20">
    <property type="match status" value="1"/>
</dbReference>
<keyword evidence="5" id="KW-1185">Reference proteome</keyword>
<keyword evidence="3" id="KW-0812">Transmembrane</keyword>
<feature type="transmembrane region" description="Helical" evidence="3">
    <location>
        <begin position="76"/>
        <end position="93"/>
    </location>
</feature>
<feature type="transmembrane region" description="Helical" evidence="3">
    <location>
        <begin position="165"/>
        <end position="189"/>
    </location>
</feature>
<feature type="transmembrane region" description="Helical" evidence="3">
    <location>
        <begin position="132"/>
        <end position="153"/>
    </location>
</feature>
<dbReference type="RefSeq" id="WP_239147758.1">
    <property type="nucleotide sequence ID" value="NZ_BOMY01000037.1"/>
</dbReference>
<dbReference type="PIRSF" id="PIRSF016661">
    <property type="entry name" value="BioY"/>
    <property type="match status" value="1"/>
</dbReference>